<dbReference type="AlphaFoldDB" id="A0A8X6Y9P0"/>
<name>A0A8X6Y9P0_9ARAC</name>
<protein>
    <submittedName>
        <fullName evidence="2">Baculo_p74_N domain-containing protein</fullName>
    </submittedName>
</protein>
<evidence type="ECO:0000259" key="1">
    <source>
        <dbReference type="Pfam" id="PF08404"/>
    </source>
</evidence>
<dbReference type="Pfam" id="PF08404">
    <property type="entry name" value="Baculo_p74_N"/>
    <property type="match status" value="1"/>
</dbReference>
<evidence type="ECO:0000313" key="3">
    <source>
        <dbReference type="Proteomes" id="UP000886998"/>
    </source>
</evidence>
<keyword evidence="3" id="KW-1185">Reference proteome</keyword>
<proteinExistence type="predicted"/>
<dbReference type="InterPro" id="IPR013613">
    <property type="entry name" value="Baculo_p74_N"/>
</dbReference>
<feature type="domain" description="Baculoviridae p74 N-terminal" evidence="1">
    <location>
        <begin position="6"/>
        <end position="110"/>
    </location>
</feature>
<comment type="caution">
    <text evidence="2">The sequence shown here is derived from an EMBL/GenBank/DDBJ whole genome shotgun (WGS) entry which is preliminary data.</text>
</comment>
<gene>
    <name evidence="2" type="primary">AVEN_122688_1</name>
    <name evidence="2" type="ORF">TNIN_179301</name>
</gene>
<evidence type="ECO:0000313" key="2">
    <source>
        <dbReference type="EMBL" id="GFY66900.1"/>
    </source>
</evidence>
<reference evidence="2" key="1">
    <citation type="submission" date="2020-08" db="EMBL/GenBank/DDBJ databases">
        <title>Multicomponent nature underlies the extraordinary mechanical properties of spider dragline silk.</title>
        <authorList>
            <person name="Kono N."/>
            <person name="Nakamura H."/>
            <person name="Mori M."/>
            <person name="Yoshida Y."/>
            <person name="Ohtoshi R."/>
            <person name="Malay A.D."/>
            <person name="Moran D.A.P."/>
            <person name="Tomita M."/>
            <person name="Numata K."/>
            <person name="Arakawa K."/>
        </authorList>
    </citation>
    <scope>NUCLEOTIDE SEQUENCE</scope>
</reference>
<dbReference type="Proteomes" id="UP000886998">
    <property type="component" value="Unassembled WGS sequence"/>
</dbReference>
<dbReference type="EMBL" id="BMAV01016285">
    <property type="protein sequence ID" value="GFY66900.1"/>
    <property type="molecule type" value="Genomic_DNA"/>
</dbReference>
<accession>A0A8X6Y9P0</accession>
<organism evidence="2 3">
    <name type="scientific">Trichonephila inaurata madagascariensis</name>
    <dbReference type="NCBI Taxonomy" id="2747483"/>
    <lineage>
        <taxon>Eukaryota</taxon>
        <taxon>Metazoa</taxon>
        <taxon>Ecdysozoa</taxon>
        <taxon>Arthropoda</taxon>
        <taxon>Chelicerata</taxon>
        <taxon>Arachnida</taxon>
        <taxon>Araneae</taxon>
        <taxon>Araneomorphae</taxon>
        <taxon>Entelegynae</taxon>
        <taxon>Araneoidea</taxon>
        <taxon>Nephilidae</taxon>
        <taxon>Trichonephila</taxon>
        <taxon>Trichonephila inaurata</taxon>
    </lineage>
</organism>
<sequence length="125" mass="14522">MYSKYELDHAIRYATHLTKVFLFEKFKKSHSYLFDRAYIETRPATGEDYYIPHSIASKCIVVTNIYFDEIGCHKVACFPVKEDLSPCEKNDKPEWIPIGKGFTLSCQPACQYEGAIDTELNNFYN</sequence>